<reference evidence="1 2" key="1">
    <citation type="submission" date="2021-06" db="EMBL/GenBank/DDBJ databases">
        <title>Genome sequence of Babesia caballi.</title>
        <authorList>
            <person name="Yamagishi J."/>
            <person name="Kidaka T."/>
            <person name="Ochi A."/>
        </authorList>
    </citation>
    <scope>NUCLEOTIDE SEQUENCE [LARGE SCALE GENOMIC DNA]</scope>
    <source>
        <strain evidence="1">USDA-D6B2</strain>
    </source>
</reference>
<sequence>MPSFTFHTGPQHTPLLLVDVVESLKGLTPAQSRLTAIANAGAIVAANYATHRGHRGLVVQHLRHLQNGNDPLKQGRSPNGRFQRLGVGLALNSHRPVQPQGSHPGQNGGLRQELLHGGHRNVGARDGWVGRGLEQNLPQRLVAEEQVDAGGGVADQEAHVRGYAGAARHDVERPEVEVALGGAEDAVLHQRVPARPRVQQNRVLRLQRLQVPGQAAAVGELGRGAVDADDEVGLAALPVDEDRRVLARDAVPLRRGLRGAVPLALEHRRAVGAVQQKVGEDVAVELRVELRRVRQHEDEGRRGYLDRASELQWQLLLRVDALRWRGLKPLALQISFHERSCVLGCCHVV</sequence>
<dbReference type="AlphaFoldDB" id="A0AAV4LTW1"/>
<evidence type="ECO:0000313" key="2">
    <source>
        <dbReference type="Proteomes" id="UP001497744"/>
    </source>
</evidence>
<organism evidence="1 2">
    <name type="scientific">Babesia caballi</name>
    <dbReference type="NCBI Taxonomy" id="5871"/>
    <lineage>
        <taxon>Eukaryota</taxon>
        <taxon>Sar</taxon>
        <taxon>Alveolata</taxon>
        <taxon>Apicomplexa</taxon>
        <taxon>Aconoidasida</taxon>
        <taxon>Piroplasmida</taxon>
        <taxon>Babesiidae</taxon>
        <taxon>Babesia</taxon>
    </lineage>
</organism>
<dbReference type="GeneID" id="94194757"/>
<keyword evidence="2" id="KW-1185">Reference proteome</keyword>
<protein>
    <submittedName>
        <fullName evidence="1">Chemotaxis protein</fullName>
    </submittedName>
</protein>
<dbReference type="EMBL" id="BPLF01000002">
    <property type="protein sequence ID" value="GIX63276.1"/>
    <property type="molecule type" value="Genomic_DNA"/>
</dbReference>
<gene>
    <name evidence="1" type="ORF">BcabD6B2_27110</name>
</gene>
<dbReference type="Proteomes" id="UP001497744">
    <property type="component" value="Unassembled WGS sequence"/>
</dbReference>
<name>A0AAV4LTW1_BABCB</name>
<accession>A0AAV4LTW1</accession>
<dbReference type="RefSeq" id="XP_067715345.1">
    <property type="nucleotide sequence ID" value="XM_067859244.1"/>
</dbReference>
<proteinExistence type="predicted"/>
<evidence type="ECO:0000313" key="1">
    <source>
        <dbReference type="EMBL" id="GIX63276.1"/>
    </source>
</evidence>
<comment type="caution">
    <text evidence="1">The sequence shown here is derived from an EMBL/GenBank/DDBJ whole genome shotgun (WGS) entry which is preliminary data.</text>
</comment>